<feature type="compositionally biased region" description="Polar residues" evidence="1">
    <location>
        <begin position="44"/>
        <end position="61"/>
    </location>
</feature>
<dbReference type="AlphaFoldDB" id="A0A165Q876"/>
<protein>
    <recommendedName>
        <fullName evidence="4">Retrotransposon gag domain-containing protein</fullName>
    </recommendedName>
</protein>
<dbReference type="Proteomes" id="UP000077266">
    <property type="component" value="Unassembled WGS sequence"/>
</dbReference>
<gene>
    <name evidence="2" type="ORF">EXIGLDRAFT_725687</name>
</gene>
<organism evidence="2 3">
    <name type="scientific">Exidia glandulosa HHB12029</name>
    <dbReference type="NCBI Taxonomy" id="1314781"/>
    <lineage>
        <taxon>Eukaryota</taxon>
        <taxon>Fungi</taxon>
        <taxon>Dikarya</taxon>
        <taxon>Basidiomycota</taxon>
        <taxon>Agaricomycotina</taxon>
        <taxon>Agaricomycetes</taxon>
        <taxon>Auriculariales</taxon>
        <taxon>Exidiaceae</taxon>
        <taxon>Exidia</taxon>
    </lineage>
</organism>
<feature type="region of interest" description="Disordered" evidence="1">
    <location>
        <begin position="1"/>
        <end position="78"/>
    </location>
</feature>
<feature type="compositionally biased region" description="Basic and acidic residues" evidence="1">
    <location>
        <begin position="460"/>
        <end position="476"/>
    </location>
</feature>
<dbReference type="OrthoDB" id="2594560at2759"/>
<evidence type="ECO:0008006" key="4">
    <source>
        <dbReference type="Google" id="ProtNLM"/>
    </source>
</evidence>
<reference evidence="2 3" key="1">
    <citation type="journal article" date="2016" name="Mol. Biol. Evol.">
        <title>Comparative Genomics of Early-Diverging Mushroom-Forming Fungi Provides Insights into the Origins of Lignocellulose Decay Capabilities.</title>
        <authorList>
            <person name="Nagy L.G."/>
            <person name="Riley R."/>
            <person name="Tritt A."/>
            <person name="Adam C."/>
            <person name="Daum C."/>
            <person name="Floudas D."/>
            <person name="Sun H."/>
            <person name="Yadav J.S."/>
            <person name="Pangilinan J."/>
            <person name="Larsson K.H."/>
            <person name="Matsuura K."/>
            <person name="Barry K."/>
            <person name="Labutti K."/>
            <person name="Kuo R."/>
            <person name="Ohm R.A."/>
            <person name="Bhattacharya S.S."/>
            <person name="Shirouzu T."/>
            <person name="Yoshinaga Y."/>
            <person name="Martin F.M."/>
            <person name="Grigoriev I.V."/>
            <person name="Hibbett D.S."/>
        </authorList>
    </citation>
    <scope>NUCLEOTIDE SEQUENCE [LARGE SCALE GENOMIC DNA]</scope>
    <source>
        <strain evidence="2 3">HHB12029</strain>
    </source>
</reference>
<feature type="compositionally biased region" description="Polar residues" evidence="1">
    <location>
        <begin position="14"/>
        <end position="26"/>
    </location>
</feature>
<sequence>MSQEAPGSRHCHGGTSSAPHTHTLNGPTARVAPQYSIIPEISKPTVSDSQGRSSPLGSSCLSAAAPVTDSERPPSLRENETATHHINMPPVIHPADQIHYSSATPSYSYPSLPFRSADPAWTVLREENHSLLRKLAALESQVQSLAAALEVQCSLHHRTFECPQASSAGRTGKPDCTSEFGHPLPNPRCAPLPNPRCAPPPCPFRRVKLSLSLAHAPAAESLAHTHNAALGGEGLARESVSAGPVAVTVRTGAAVASAAPNAPAPPNSLADDFYLRLKDLPRCNDEPDEWIHGMTSLFTSLRRPLAGVVPFIPLLLSGHAKSWFYELTEAQVVALDTWESWCAAPRLGLRVQNYDAHKSHELRLRTLRRNESLADYYSARVKLQHVVMPSAEDPHRIADLLCGLPVSWHAVIKAGLIGEGAQTLLVFRRVILDLEPSLFAMRDLAEKNRRSARSLSLRRTVGDQQRRIDGRPHRANPDAVGSTERIFDADFAHTYRAS</sequence>
<accession>A0A165Q876</accession>
<evidence type="ECO:0000256" key="1">
    <source>
        <dbReference type="SAM" id="MobiDB-lite"/>
    </source>
</evidence>
<evidence type="ECO:0000313" key="2">
    <source>
        <dbReference type="EMBL" id="KZW03227.1"/>
    </source>
</evidence>
<feature type="region of interest" description="Disordered" evidence="1">
    <location>
        <begin position="454"/>
        <end position="479"/>
    </location>
</feature>
<feature type="compositionally biased region" description="Basic and acidic residues" evidence="1">
    <location>
        <begin position="69"/>
        <end position="78"/>
    </location>
</feature>
<dbReference type="EMBL" id="KV425884">
    <property type="protein sequence ID" value="KZW03227.1"/>
    <property type="molecule type" value="Genomic_DNA"/>
</dbReference>
<evidence type="ECO:0000313" key="3">
    <source>
        <dbReference type="Proteomes" id="UP000077266"/>
    </source>
</evidence>
<name>A0A165Q876_EXIGL</name>
<proteinExistence type="predicted"/>
<dbReference type="InParanoid" id="A0A165Q876"/>
<keyword evidence="3" id="KW-1185">Reference proteome</keyword>